<organism evidence="2">
    <name type="scientific">marine sediment metagenome</name>
    <dbReference type="NCBI Taxonomy" id="412755"/>
    <lineage>
        <taxon>unclassified sequences</taxon>
        <taxon>metagenomes</taxon>
        <taxon>ecological metagenomes</taxon>
    </lineage>
</organism>
<reference evidence="2" key="1">
    <citation type="journal article" date="2014" name="Front. Microbiol.">
        <title>High frequency of phylogenetically diverse reductive dehalogenase-homologous genes in deep subseafloor sedimentary metagenomes.</title>
        <authorList>
            <person name="Kawai M."/>
            <person name="Futagami T."/>
            <person name="Toyoda A."/>
            <person name="Takaki Y."/>
            <person name="Nishi S."/>
            <person name="Hori S."/>
            <person name="Arai W."/>
            <person name="Tsubouchi T."/>
            <person name="Morono Y."/>
            <person name="Uchiyama I."/>
            <person name="Ito T."/>
            <person name="Fujiyama A."/>
            <person name="Inagaki F."/>
            <person name="Takami H."/>
        </authorList>
    </citation>
    <scope>NUCLEOTIDE SEQUENCE</scope>
    <source>
        <strain evidence="2">Expedition CK06-06</strain>
    </source>
</reference>
<keyword evidence="1" id="KW-1133">Transmembrane helix</keyword>
<feature type="transmembrane region" description="Helical" evidence="1">
    <location>
        <begin position="31"/>
        <end position="49"/>
    </location>
</feature>
<evidence type="ECO:0000313" key="2">
    <source>
        <dbReference type="EMBL" id="GAG56196.1"/>
    </source>
</evidence>
<gene>
    <name evidence="2" type="ORF">S01H4_09421</name>
</gene>
<dbReference type="EMBL" id="BART01003402">
    <property type="protein sequence ID" value="GAG56196.1"/>
    <property type="molecule type" value="Genomic_DNA"/>
</dbReference>
<accession>X1A7L9</accession>
<sequence>KYLQRAKGSLEGFETKIEIVYQQFQKWISKLTMLVISQITAALVFLSFTRAGDPVSNCSSLRKVRYTKG</sequence>
<name>X1A7L9_9ZZZZ</name>
<protein>
    <submittedName>
        <fullName evidence="2">Uncharacterized protein</fullName>
    </submittedName>
</protein>
<keyword evidence="1" id="KW-0812">Transmembrane</keyword>
<proteinExistence type="predicted"/>
<comment type="caution">
    <text evidence="2">The sequence shown here is derived from an EMBL/GenBank/DDBJ whole genome shotgun (WGS) entry which is preliminary data.</text>
</comment>
<evidence type="ECO:0000256" key="1">
    <source>
        <dbReference type="SAM" id="Phobius"/>
    </source>
</evidence>
<keyword evidence="1" id="KW-0472">Membrane</keyword>
<dbReference type="AlphaFoldDB" id="X1A7L9"/>
<feature type="non-terminal residue" evidence="2">
    <location>
        <position position="1"/>
    </location>
</feature>